<feature type="non-terminal residue" evidence="1">
    <location>
        <position position="39"/>
    </location>
</feature>
<dbReference type="EMBL" id="CADCSY010000005">
    <property type="protein sequence ID" value="CAA9210320.1"/>
    <property type="molecule type" value="Genomic_DNA"/>
</dbReference>
<gene>
    <name evidence="1" type="ORF">AVDCRST_MAG20-168</name>
</gene>
<protein>
    <submittedName>
        <fullName evidence="1">Uncharacterized protein</fullName>
    </submittedName>
</protein>
<dbReference type="AlphaFoldDB" id="A0A6J4GZL1"/>
<reference evidence="1" key="1">
    <citation type="submission" date="2020-02" db="EMBL/GenBank/DDBJ databases">
        <authorList>
            <person name="Meier V. D."/>
        </authorList>
    </citation>
    <scope>NUCLEOTIDE SEQUENCE</scope>
    <source>
        <strain evidence="1">AVDCRST_MAG20</strain>
    </source>
</reference>
<organism evidence="1">
    <name type="scientific">uncultured Acidimicrobiales bacterium</name>
    <dbReference type="NCBI Taxonomy" id="310071"/>
    <lineage>
        <taxon>Bacteria</taxon>
        <taxon>Bacillati</taxon>
        <taxon>Actinomycetota</taxon>
        <taxon>Acidimicrobiia</taxon>
        <taxon>Acidimicrobiales</taxon>
        <taxon>environmental samples</taxon>
    </lineage>
</organism>
<feature type="non-terminal residue" evidence="1">
    <location>
        <position position="1"/>
    </location>
</feature>
<proteinExistence type="predicted"/>
<name>A0A6J4GZL1_9ACTN</name>
<accession>A0A6J4GZL1</accession>
<evidence type="ECO:0000313" key="1">
    <source>
        <dbReference type="EMBL" id="CAA9210320.1"/>
    </source>
</evidence>
<sequence>GDEHPALVRLVVPVLRCSHRSDRSARLAGFRRATVSGKV</sequence>